<evidence type="ECO:0008006" key="3">
    <source>
        <dbReference type="Google" id="ProtNLM"/>
    </source>
</evidence>
<evidence type="ECO:0000313" key="2">
    <source>
        <dbReference type="Proteomes" id="UP001497623"/>
    </source>
</evidence>
<gene>
    <name evidence="1" type="ORF">MNOR_LOCUS36056</name>
</gene>
<organism evidence="1 2">
    <name type="scientific">Meganyctiphanes norvegica</name>
    <name type="common">Northern krill</name>
    <name type="synonym">Thysanopoda norvegica</name>
    <dbReference type="NCBI Taxonomy" id="48144"/>
    <lineage>
        <taxon>Eukaryota</taxon>
        <taxon>Metazoa</taxon>
        <taxon>Ecdysozoa</taxon>
        <taxon>Arthropoda</taxon>
        <taxon>Crustacea</taxon>
        <taxon>Multicrustacea</taxon>
        <taxon>Malacostraca</taxon>
        <taxon>Eumalacostraca</taxon>
        <taxon>Eucarida</taxon>
        <taxon>Euphausiacea</taxon>
        <taxon>Euphausiidae</taxon>
        <taxon>Meganyctiphanes</taxon>
    </lineage>
</organism>
<keyword evidence="2" id="KW-1185">Reference proteome</keyword>
<dbReference type="AlphaFoldDB" id="A0AAV2SGL5"/>
<evidence type="ECO:0000313" key="1">
    <source>
        <dbReference type="EMBL" id="CAL4186470.1"/>
    </source>
</evidence>
<sequence length="138" mass="16418">MVRFCVQQRCMSQLQINDCSKKIQNYVLKLPKRYIYALCKLKCANHRMPSVTGRWANIPVDDRTCTLCQSNDTGDESHYLFTCTFFSAQHIKYIKNYYYTQPNTYKTIQLFESPDYNEMLNLAKFAEIIVRQFRPNKN</sequence>
<name>A0AAV2SGL5_MEGNR</name>
<protein>
    <recommendedName>
        <fullName evidence="3">Reverse transcriptase zinc-binding domain-containing protein</fullName>
    </recommendedName>
</protein>
<dbReference type="EMBL" id="CAXKWB010063331">
    <property type="protein sequence ID" value="CAL4186470.1"/>
    <property type="molecule type" value="Genomic_DNA"/>
</dbReference>
<dbReference type="Proteomes" id="UP001497623">
    <property type="component" value="Unassembled WGS sequence"/>
</dbReference>
<proteinExistence type="predicted"/>
<comment type="caution">
    <text evidence="1">The sequence shown here is derived from an EMBL/GenBank/DDBJ whole genome shotgun (WGS) entry which is preliminary data.</text>
</comment>
<accession>A0AAV2SGL5</accession>
<reference evidence="1 2" key="1">
    <citation type="submission" date="2024-05" db="EMBL/GenBank/DDBJ databases">
        <authorList>
            <person name="Wallberg A."/>
        </authorList>
    </citation>
    <scope>NUCLEOTIDE SEQUENCE [LARGE SCALE GENOMIC DNA]</scope>
</reference>